<reference evidence="7" key="2">
    <citation type="submission" date="2025-09" db="UniProtKB">
        <authorList>
            <consortium name="Ensembl"/>
        </authorList>
    </citation>
    <scope>IDENTIFICATION</scope>
</reference>
<dbReference type="SMART" id="SM00064">
    <property type="entry name" value="FYVE"/>
    <property type="match status" value="1"/>
</dbReference>
<dbReference type="GO" id="GO:0031901">
    <property type="term" value="C:early endosome membrane"/>
    <property type="evidence" value="ECO:0007669"/>
    <property type="project" value="TreeGrafter"/>
</dbReference>
<dbReference type="GO" id="GO:0008270">
    <property type="term" value="F:zinc ion binding"/>
    <property type="evidence" value="ECO:0007669"/>
    <property type="project" value="UniProtKB-KW"/>
</dbReference>
<feature type="domain" description="FYVE-type" evidence="6">
    <location>
        <begin position="119"/>
        <end position="179"/>
    </location>
</feature>
<evidence type="ECO:0000256" key="5">
    <source>
        <dbReference type="PROSITE-ProRule" id="PRU00091"/>
    </source>
</evidence>
<dbReference type="InterPro" id="IPR000306">
    <property type="entry name" value="Znf_FYVE"/>
</dbReference>
<comment type="similarity">
    <text evidence="1">Belongs to the lst-2 family.</text>
</comment>
<evidence type="ECO:0000256" key="1">
    <source>
        <dbReference type="ARBA" id="ARBA00008755"/>
    </source>
</evidence>
<proteinExistence type="inferred from homology"/>
<evidence type="ECO:0000256" key="3">
    <source>
        <dbReference type="ARBA" id="ARBA00022771"/>
    </source>
</evidence>
<reference evidence="7" key="1">
    <citation type="submission" date="2025-08" db="UniProtKB">
        <authorList>
            <consortium name="Ensembl"/>
        </authorList>
    </citation>
    <scope>IDENTIFICATION</scope>
</reference>
<dbReference type="PANTHER" id="PTHR46465:SF4">
    <property type="entry name" value="FYVE-TYPE DOMAIN-CONTAINING PROTEIN"/>
    <property type="match status" value="1"/>
</dbReference>
<dbReference type="OMA" id="FHIMTSQ"/>
<dbReference type="Ensembl" id="ENSVKKT00000023329.1">
    <property type="protein sequence ID" value="ENSVKKP00000022765.1"/>
    <property type="gene ID" value="ENSVKKG00000015126.1"/>
</dbReference>
<keyword evidence="4" id="KW-0862">Zinc</keyword>
<evidence type="ECO:0000256" key="4">
    <source>
        <dbReference type="ARBA" id="ARBA00022833"/>
    </source>
</evidence>
<evidence type="ECO:0000256" key="2">
    <source>
        <dbReference type="ARBA" id="ARBA00022723"/>
    </source>
</evidence>
<dbReference type="PANTHER" id="PTHR46465">
    <property type="entry name" value="LATERAL SIGNALING TARGET PROTEIN 2 HOMOLOG"/>
    <property type="match status" value="1"/>
</dbReference>
<dbReference type="InterPro" id="IPR043269">
    <property type="entry name" value="FYVE_LST2"/>
</dbReference>
<evidence type="ECO:0000313" key="7">
    <source>
        <dbReference type="Ensembl" id="ENSVKKP00000022765.1"/>
    </source>
</evidence>
<dbReference type="Gene3D" id="3.30.40.10">
    <property type="entry name" value="Zinc/RING finger domain, C3HC4 (zinc finger)"/>
    <property type="match status" value="1"/>
</dbReference>
<dbReference type="CDD" id="cd15731">
    <property type="entry name" value="FYVE_LST2"/>
    <property type="match status" value="1"/>
</dbReference>
<dbReference type="Pfam" id="PF01363">
    <property type="entry name" value="FYVE"/>
    <property type="match status" value="1"/>
</dbReference>
<dbReference type="SUPFAM" id="SSF57903">
    <property type="entry name" value="FYVE/PHD zinc finger"/>
    <property type="match status" value="1"/>
</dbReference>
<dbReference type="InterPro" id="IPR017455">
    <property type="entry name" value="Znf_FYVE-rel"/>
</dbReference>
<evidence type="ECO:0000313" key="8">
    <source>
        <dbReference type="Proteomes" id="UP000694545"/>
    </source>
</evidence>
<organism evidence="7 8">
    <name type="scientific">Varanus komodoensis</name>
    <name type="common">Komodo dragon</name>
    <dbReference type="NCBI Taxonomy" id="61221"/>
    <lineage>
        <taxon>Eukaryota</taxon>
        <taxon>Metazoa</taxon>
        <taxon>Chordata</taxon>
        <taxon>Craniata</taxon>
        <taxon>Vertebrata</taxon>
        <taxon>Euteleostomi</taxon>
        <taxon>Lepidosauria</taxon>
        <taxon>Squamata</taxon>
        <taxon>Bifurcata</taxon>
        <taxon>Unidentata</taxon>
        <taxon>Episquamata</taxon>
        <taxon>Toxicofera</taxon>
        <taxon>Anguimorpha</taxon>
        <taxon>Paleoanguimorpha</taxon>
        <taxon>Varanoidea</taxon>
        <taxon>Varanidae</taxon>
        <taxon>Varanus</taxon>
    </lineage>
</organism>
<accession>A0A8D2LJU5</accession>
<sequence length="189" mass="21660">PLMKALYEATHALFSPQTLCHPFCHCTKNILKLLCCVWAGVADQLQTNFASDLRAILKSVFKIVTTQMEEVERTHTKTILTATLRNCKINHIIKIIWELKTKTKVFIRDGLMPPDWVPDSTCSHCMACQAPFTFLRRRHHCRSCGKIFCSRCSSHLAPLPHFRQLNPVRVCTHCYTTHLPSTSKNDHCL</sequence>
<dbReference type="InterPro" id="IPR013083">
    <property type="entry name" value="Znf_RING/FYVE/PHD"/>
</dbReference>
<dbReference type="PROSITE" id="PS50178">
    <property type="entry name" value="ZF_FYVE"/>
    <property type="match status" value="1"/>
</dbReference>
<dbReference type="AlphaFoldDB" id="A0A8D2LJU5"/>
<keyword evidence="2" id="KW-0479">Metal-binding</keyword>
<dbReference type="InterPro" id="IPR011011">
    <property type="entry name" value="Znf_FYVE_PHD"/>
</dbReference>
<name>A0A8D2LJU5_VARKO</name>
<keyword evidence="3 5" id="KW-0863">Zinc-finger</keyword>
<protein>
    <recommendedName>
        <fullName evidence="6">FYVE-type domain-containing protein</fullName>
    </recommendedName>
</protein>
<dbReference type="Proteomes" id="UP000694545">
    <property type="component" value="Unplaced"/>
</dbReference>
<keyword evidence="8" id="KW-1185">Reference proteome</keyword>
<evidence type="ECO:0000259" key="6">
    <source>
        <dbReference type="PROSITE" id="PS50178"/>
    </source>
</evidence>
<dbReference type="InterPro" id="IPR051118">
    <property type="entry name" value="LST-2"/>
</dbReference>